<keyword evidence="4" id="KW-1133">Transmembrane helix</keyword>
<name>A0A840RHJ5_9NEIS</name>
<dbReference type="RefSeq" id="WP_184102755.1">
    <property type="nucleotide sequence ID" value="NZ_JACHHN010000009.1"/>
</dbReference>
<dbReference type="CDD" id="cd07989">
    <property type="entry name" value="LPLAT_AGPAT-like"/>
    <property type="match status" value="1"/>
</dbReference>
<feature type="transmembrane region" description="Helical" evidence="4">
    <location>
        <begin position="7"/>
        <end position="30"/>
    </location>
</feature>
<keyword evidence="4" id="KW-0812">Transmembrane</keyword>
<dbReference type="PANTHER" id="PTHR10434:SF40">
    <property type="entry name" value="1-ACYL-SN-GLYCEROL-3-PHOSPHATE ACYLTRANSFERASE"/>
    <property type="match status" value="1"/>
</dbReference>
<sequence>MVLLRSLIYWLVFCIVTPIYAVICFLILPLPKYTRVKIISGWCHILIWCLKVICGLRYQIVGRENIPKGPAMIMCKHQSAWETMGLQLVFPPAVFVVKRELFMIPVFGWGLRAAAPIAIDRSNRGEAQRLLMEQGRDRVDNGLWISIFPEGTRIAPGQRGKYKHGGARLASSLHIPVVPVAVNAGEFWPRNSFLKYPGMITMSIGPVIETMDRVAEEVTVEVENWIETEQARIQGAGPCFPKNGHTKA</sequence>
<dbReference type="InterPro" id="IPR002123">
    <property type="entry name" value="Plipid/glycerol_acylTrfase"/>
</dbReference>
<protein>
    <submittedName>
        <fullName evidence="6">1-acyl-sn-glycerol-3-phosphate acyltransferase</fullName>
        <ecNumber evidence="6">2.3.1.51</ecNumber>
    </submittedName>
</protein>
<evidence type="ECO:0000259" key="5">
    <source>
        <dbReference type="SMART" id="SM00563"/>
    </source>
</evidence>
<keyword evidence="4" id="KW-0472">Membrane</keyword>
<gene>
    <name evidence="6" type="ORF">HNQ50_003863</name>
</gene>
<keyword evidence="7" id="KW-1185">Reference proteome</keyword>
<evidence type="ECO:0000313" key="6">
    <source>
        <dbReference type="EMBL" id="MBB5193109.1"/>
    </source>
</evidence>
<reference evidence="6 7" key="1">
    <citation type="submission" date="2020-08" db="EMBL/GenBank/DDBJ databases">
        <title>Genomic Encyclopedia of Type Strains, Phase IV (KMG-IV): sequencing the most valuable type-strain genomes for metagenomic binning, comparative biology and taxonomic classification.</title>
        <authorList>
            <person name="Goeker M."/>
        </authorList>
    </citation>
    <scope>NUCLEOTIDE SEQUENCE [LARGE SCALE GENOMIC DNA]</scope>
    <source>
        <strain evidence="6 7">DSM 18233</strain>
    </source>
</reference>
<organism evidence="6 7">
    <name type="scientific">Silvimonas terrae</name>
    <dbReference type="NCBI Taxonomy" id="300266"/>
    <lineage>
        <taxon>Bacteria</taxon>
        <taxon>Pseudomonadati</taxon>
        <taxon>Pseudomonadota</taxon>
        <taxon>Betaproteobacteria</taxon>
        <taxon>Neisseriales</taxon>
        <taxon>Chitinibacteraceae</taxon>
        <taxon>Silvimonas</taxon>
    </lineage>
</organism>
<dbReference type="EMBL" id="JACHHN010000009">
    <property type="protein sequence ID" value="MBB5193109.1"/>
    <property type="molecule type" value="Genomic_DNA"/>
</dbReference>
<dbReference type="GO" id="GO:0003841">
    <property type="term" value="F:1-acylglycerol-3-phosphate O-acyltransferase activity"/>
    <property type="evidence" value="ECO:0007669"/>
    <property type="project" value="UniProtKB-EC"/>
</dbReference>
<evidence type="ECO:0000256" key="4">
    <source>
        <dbReference type="SAM" id="Phobius"/>
    </source>
</evidence>
<keyword evidence="3 6" id="KW-0012">Acyltransferase</keyword>
<evidence type="ECO:0000256" key="3">
    <source>
        <dbReference type="ARBA" id="ARBA00023315"/>
    </source>
</evidence>
<comment type="caution">
    <text evidence="6">The sequence shown here is derived from an EMBL/GenBank/DDBJ whole genome shotgun (WGS) entry which is preliminary data.</text>
</comment>
<dbReference type="Pfam" id="PF01553">
    <property type="entry name" value="Acyltransferase"/>
    <property type="match status" value="1"/>
</dbReference>
<comment type="pathway">
    <text evidence="1">Lipid metabolism.</text>
</comment>
<proteinExistence type="predicted"/>
<dbReference type="PANTHER" id="PTHR10434">
    <property type="entry name" value="1-ACYL-SN-GLYCEROL-3-PHOSPHATE ACYLTRANSFERASE"/>
    <property type="match status" value="1"/>
</dbReference>
<feature type="domain" description="Phospholipid/glycerol acyltransferase" evidence="5">
    <location>
        <begin position="71"/>
        <end position="185"/>
    </location>
</feature>
<keyword evidence="2 6" id="KW-0808">Transferase</keyword>
<dbReference type="GO" id="GO:0006654">
    <property type="term" value="P:phosphatidic acid biosynthetic process"/>
    <property type="evidence" value="ECO:0007669"/>
    <property type="project" value="TreeGrafter"/>
</dbReference>
<dbReference type="AlphaFoldDB" id="A0A840RHJ5"/>
<dbReference type="EC" id="2.3.1.51" evidence="6"/>
<evidence type="ECO:0000313" key="7">
    <source>
        <dbReference type="Proteomes" id="UP000543030"/>
    </source>
</evidence>
<dbReference type="SMART" id="SM00563">
    <property type="entry name" value="PlsC"/>
    <property type="match status" value="1"/>
</dbReference>
<evidence type="ECO:0000256" key="1">
    <source>
        <dbReference type="ARBA" id="ARBA00005189"/>
    </source>
</evidence>
<dbReference type="SUPFAM" id="SSF69593">
    <property type="entry name" value="Glycerol-3-phosphate (1)-acyltransferase"/>
    <property type="match status" value="1"/>
</dbReference>
<accession>A0A840RHJ5</accession>
<dbReference type="Proteomes" id="UP000543030">
    <property type="component" value="Unassembled WGS sequence"/>
</dbReference>
<evidence type="ECO:0000256" key="2">
    <source>
        <dbReference type="ARBA" id="ARBA00022679"/>
    </source>
</evidence>